<dbReference type="InterPro" id="IPR021449">
    <property type="entry name" value="DUF3099"/>
</dbReference>
<name>A0A841FQM1_9ACTN</name>
<feature type="region of interest" description="Disordered" evidence="1">
    <location>
        <begin position="1"/>
        <end position="21"/>
    </location>
</feature>
<dbReference type="EMBL" id="JACHGT010000005">
    <property type="protein sequence ID" value="MBB6034859.1"/>
    <property type="molecule type" value="Genomic_DNA"/>
</dbReference>
<keyword evidence="2" id="KW-0472">Membrane</keyword>
<sequence length="117" mass="13303">MATARSEGKPVLITSAEKSQDEQLRDRKVRYVLMMAARAVLLIVATVLVMAKAPLLWLWIPLCVAGGAILPWVAVLVANDRPPKEQHRLRSRWHRRPSPDDPRAVTQREHRVLDPDE</sequence>
<dbReference type="AlphaFoldDB" id="A0A841FQM1"/>
<evidence type="ECO:0000313" key="4">
    <source>
        <dbReference type="Proteomes" id="UP000548476"/>
    </source>
</evidence>
<feature type="region of interest" description="Disordered" evidence="1">
    <location>
        <begin position="86"/>
        <end position="117"/>
    </location>
</feature>
<proteinExistence type="predicted"/>
<keyword evidence="2" id="KW-1133">Transmembrane helix</keyword>
<evidence type="ECO:0000256" key="2">
    <source>
        <dbReference type="SAM" id="Phobius"/>
    </source>
</evidence>
<gene>
    <name evidence="3" type="ORF">HNR73_002713</name>
</gene>
<feature type="transmembrane region" description="Helical" evidence="2">
    <location>
        <begin position="31"/>
        <end position="51"/>
    </location>
</feature>
<comment type="caution">
    <text evidence="3">The sequence shown here is derived from an EMBL/GenBank/DDBJ whole genome shotgun (WGS) entry which is preliminary data.</text>
</comment>
<dbReference type="Pfam" id="PF11298">
    <property type="entry name" value="DUF3099"/>
    <property type="match status" value="1"/>
</dbReference>
<keyword evidence="2" id="KW-0812">Transmembrane</keyword>
<keyword evidence="4" id="KW-1185">Reference proteome</keyword>
<evidence type="ECO:0000256" key="1">
    <source>
        <dbReference type="SAM" id="MobiDB-lite"/>
    </source>
</evidence>
<evidence type="ECO:0000313" key="3">
    <source>
        <dbReference type="EMBL" id="MBB6034859.1"/>
    </source>
</evidence>
<dbReference type="RefSeq" id="WP_184787716.1">
    <property type="nucleotide sequence ID" value="NZ_BONT01000090.1"/>
</dbReference>
<feature type="transmembrane region" description="Helical" evidence="2">
    <location>
        <begin position="57"/>
        <end position="78"/>
    </location>
</feature>
<feature type="compositionally biased region" description="Basic and acidic residues" evidence="1">
    <location>
        <begin position="97"/>
        <end position="117"/>
    </location>
</feature>
<accession>A0A841FQM1</accession>
<organism evidence="3 4">
    <name type="scientific">Phytomonospora endophytica</name>
    <dbReference type="NCBI Taxonomy" id="714109"/>
    <lineage>
        <taxon>Bacteria</taxon>
        <taxon>Bacillati</taxon>
        <taxon>Actinomycetota</taxon>
        <taxon>Actinomycetes</taxon>
        <taxon>Micromonosporales</taxon>
        <taxon>Micromonosporaceae</taxon>
        <taxon>Phytomonospora</taxon>
    </lineage>
</organism>
<dbReference type="Proteomes" id="UP000548476">
    <property type="component" value="Unassembled WGS sequence"/>
</dbReference>
<reference evidence="3 4" key="1">
    <citation type="submission" date="2020-08" db="EMBL/GenBank/DDBJ databases">
        <title>Genomic Encyclopedia of Type Strains, Phase IV (KMG-IV): sequencing the most valuable type-strain genomes for metagenomic binning, comparative biology and taxonomic classification.</title>
        <authorList>
            <person name="Goeker M."/>
        </authorList>
    </citation>
    <scope>NUCLEOTIDE SEQUENCE [LARGE SCALE GENOMIC DNA]</scope>
    <source>
        <strain evidence="3 4">YIM 65646</strain>
    </source>
</reference>
<protein>
    <submittedName>
        <fullName evidence="3">Flp pilus assembly protein TadB</fullName>
    </submittedName>
</protein>